<keyword evidence="4" id="KW-0378">Hydrolase</keyword>
<feature type="domain" description="Dihydroorotase catalytic" evidence="3">
    <location>
        <begin position="46"/>
        <end position="205"/>
    </location>
</feature>
<dbReference type="Gene3D" id="2.30.40.10">
    <property type="entry name" value="Urease, subunit C, domain 1"/>
    <property type="match status" value="1"/>
</dbReference>
<protein>
    <submittedName>
        <fullName evidence="4">Dihydroorotase</fullName>
        <ecNumber evidence="4">3.5.2.3</ecNumber>
    </submittedName>
</protein>
<dbReference type="InterPro" id="IPR032466">
    <property type="entry name" value="Metal_Hydrolase"/>
</dbReference>
<dbReference type="OrthoDB" id="9803027at2"/>
<keyword evidence="5" id="KW-1185">Reference proteome</keyword>
<dbReference type="PANTHER" id="PTHR43668:SF2">
    <property type="entry name" value="ALLANTOINASE"/>
    <property type="match status" value="1"/>
</dbReference>
<dbReference type="SUPFAM" id="SSF51556">
    <property type="entry name" value="Metallo-dependent hydrolases"/>
    <property type="match status" value="1"/>
</dbReference>
<dbReference type="HOGENOM" id="CLU_015572_1_3_7"/>
<evidence type="ECO:0000259" key="2">
    <source>
        <dbReference type="Pfam" id="PF01979"/>
    </source>
</evidence>
<dbReference type="KEGG" id="hhe:HH_1766"/>
<dbReference type="SUPFAM" id="SSF51338">
    <property type="entry name" value="Composite domain of metallo-dependent hydrolases"/>
    <property type="match status" value="1"/>
</dbReference>
<dbReference type="GO" id="GO:0046872">
    <property type="term" value="F:metal ion binding"/>
    <property type="evidence" value="ECO:0007669"/>
    <property type="project" value="InterPro"/>
</dbReference>
<dbReference type="GO" id="GO:0005737">
    <property type="term" value="C:cytoplasm"/>
    <property type="evidence" value="ECO:0007669"/>
    <property type="project" value="TreeGrafter"/>
</dbReference>
<dbReference type="EC" id="3.5.2.3" evidence="4"/>
<accession>Q7VFB1</accession>
<reference evidence="4 5" key="1">
    <citation type="journal article" date="2003" name="Proc. Natl. Acad. Sci. U.S.A.">
        <title>The complete genome sequence of the carcinogenic bacterium Helicobacter hepaticus.</title>
        <authorList>
            <person name="Suerbaum S."/>
            <person name="Josenhans C."/>
            <person name="Sterzenbach T."/>
            <person name="Drescher B."/>
            <person name="Brandt P."/>
            <person name="Bell M."/>
            <person name="Droege M."/>
            <person name="Fartmann B."/>
            <person name="Fischer H.-P."/>
            <person name="Ge Z."/>
            <person name="Hoerster A."/>
            <person name="Holland R."/>
            <person name="Klein K."/>
            <person name="Koenig J."/>
            <person name="Macko L."/>
            <person name="Mendz G.L."/>
            <person name="Nyakatura G."/>
            <person name="Schauer D.B."/>
            <person name="Shen Z."/>
            <person name="Weber J."/>
            <person name="Frosch M."/>
            <person name="Fox J.G."/>
        </authorList>
    </citation>
    <scope>NUCLEOTIDE SEQUENCE [LARGE SCALE GENOMIC DNA]</scope>
    <source>
        <strain evidence="5">ATCC 51449 / 3B1</strain>
    </source>
</reference>
<dbReference type="STRING" id="235279.HH_1766"/>
<dbReference type="Gene3D" id="3.20.20.140">
    <property type="entry name" value="Metal-dependent hydrolases"/>
    <property type="match status" value="1"/>
</dbReference>
<dbReference type="Proteomes" id="UP000002495">
    <property type="component" value="Chromosome"/>
</dbReference>
<dbReference type="EMBL" id="AE017125">
    <property type="protein sequence ID" value="AAP78363.1"/>
    <property type="molecule type" value="Genomic_DNA"/>
</dbReference>
<dbReference type="InterPro" id="IPR024403">
    <property type="entry name" value="DHOase_cat"/>
</dbReference>
<evidence type="ECO:0000313" key="4">
    <source>
        <dbReference type="EMBL" id="AAP78363.1"/>
    </source>
</evidence>
<proteinExistence type="predicted"/>
<gene>
    <name evidence="4" type="primary">pyrC_1</name>
    <name evidence="4" type="ordered locus">HH_1766</name>
</gene>
<dbReference type="InterPro" id="IPR006680">
    <property type="entry name" value="Amidohydro-rel"/>
</dbReference>
<dbReference type="Pfam" id="PF01979">
    <property type="entry name" value="Amidohydro_1"/>
    <property type="match status" value="1"/>
</dbReference>
<dbReference type="GO" id="GO:0004038">
    <property type="term" value="F:allantoinase activity"/>
    <property type="evidence" value="ECO:0007669"/>
    <property type="project" value="TreeGrafter"/>
</dbReference>
<dbReference type="InterPro" id="IPR050138">
    <property type="entry name" value="DHOase/Allantoinase_Hydrolase"/>
</dbReference>
<dbReference type="InterPro" id="IPR011059">
    <property type="entry name" value="Metal-dep_hydrolase_composite"/>
</dbReference>
<evidence type="ECO:0000256" key="1">
    <source>
        <dbReference type="ARBA" id="ARBA00022975"/>
    </source>
</evidence>
<dbReference type="eggNOG" id="COG0044">
    <property type="taxonomic scope" value="Bacteria"/>
</dbReference>
<evidence type="ECO:0000259" key="3">
    <source>
        <dbReference type="Pfam" id="PF12890"/>
    </source>
</evidence>
<dbReference type="Pfam" id="PF12890">
    <property type="entry name" value="DHOase"/>
    <property type="match status" value="1"/>
</dbReference>
<keyword evidence="1" id="KW-0665">Pyrimidine biosynthesis</keyword>
<feature type="domain" description="Amidohydrolase-related" evidence="2">
    <location>
        <begin position="295"/>
        <end position="389"/>
    </location>
</feature>
<organism evidence="4 5">
    <name type="scientific">Helicobacter hepaticus (strain ATCC 51449 / 3B1)</name>
    <dbReference type="NCBI Taxonomy" id="235279"/>
    <lineage>
        <taxon>Bacteria</taxon>
        <taxon>Pseudomonadati</taxon>
        <taxon>Campylobacterota</taxon>
        <taxon>Epsilonproteobacteria</taxon>
        <taxon>Campylobacterales</taxon>
        <taxon>Helicobacteraceae</taxon>
        <taxon>Helicobacter</taxon>
    </lineage>
</organism>
<dbReference type="RefSeq" id="WP_011116605.1">
    <property type="nucleotide sequence ID" value="NC_004917.1"/>
</dbReference>
<dbReference type="PANTHER" id="PTHR43668">
    <property type="entry name" value="ALLANTOINASE"/>
    <property type="match status" value="1"/>
</dbReference>
<dbReference type="GO" id="GO:0006145">
    <property type="term" value="P:purine nucleobase catabolic process"/>
    <property type="evidence" value="ECO:0007669"/>
    <property type="project" value="TreeGrafter"/>
</dbReference>
<evidence type="ECO:0000313" key="5">
    <source>
        <dbReference type="Proteomes" id="UP000002495"/>
    </source>
</evidence>
<sequence length="426" mass="47406">MLFQNATLCDYQGIKKADLRAQNGLITDIGSLQPLKDEDIYDAKDRILFPAMIDLNVAPKSLSLSRKNLLSLAQKALKGGAGSILLYPHTTPSCSENGSIELIKSLNKESPIHLIPAISPLDSQGKLSDISTLHTNGAKAIFAPSDIDAHSLMSIAQYAQMLDIPLMCFCQDSSVADGVMNEGILSASLGLPSIPAYSQTKEVAKIAEMFKNMPIKLIFDTLVYPRSFEILQSFRAIHNKTSQKNKDSMQFGETPQFFTQTSIHHLILDESLCDNYNTAAKLNPPLVEKNAQSKLIEMLQNGYIDTLTSLQCADFNSKKDQVFELASFGVDALEIYFPLLYTYLHKAYNIPLPLISQFTSYTPAQILNLNKGALQEGKIAQLFVFNPHTRFKVNDMFSPYHQHNLYGNIEAFLSNEILYTPHTKEL</sequence>
<dbReference type="GO" id="GO:0004151">
    <property type="term" value="F:dihydroorotase activity"/>
    <property type="evidence" value="ECO:0007669"/>
    <property type="project" value="UniProtKB-EC"/>
</dbReference>
<dbReference type="GO" id="GO:0006221">
    <property type="term" value="P:pyrimidine nucleotide biosynthetic process"/>
    <property type="evidence" value="ECO:0007669"/>
    <property type="project" value="UniProtKB-KW"/>
</dbReference>
<name>Q7VFB1_HELHP</name>
<dbReference type="NCBIfam" id="NF006268">
    <property type="entry name" value="PRK08417.1"/>
    <property type="match status" value="1"/>
</dbReference>
<dbReference type="CDD" id="cd01317">
    <property type="entry name" value="DHOase_IIa"/>
    <property type="match status" value="1"/>
</dbReference>
<dbReference type="InterPro" id="IPR004722">
    <property type="entry name" value="DHOase"/>
</dbReference>
<dbReference type="AlphaFoldDB" id="Q7VFB1"/>